<dbReference type="RefSeq" id="WP_163051357.1">
    <property type="nucleotide sequence ID" value="NZ_AP019695.1"/>
</dbReference>
<evidence type="ECO:0000256" key="1">
    <source>
        <dbReference type="SAM" id="Coils"/>
    </source>
</evidence>
<accession>A0A6N4TG72</accession>
<sequence length="271" mass="31793">MEKKYAFYAVGRKDIVELLKEQKLENIHVAEFEQEKGEEVSGHGSPVYETITTLTDIETGQKFRHKSFDELDTNKVRFLPLENLDKKIDFTLQQIDKEIEKLNSAIDEKNSIKKNISSSYEFLKEKYPDKIINNVETTEISSKTELNRFYIDADFYTNDDGSLIEELKKLNDKININVKNGRSDIYIATVQIDDEEIVFEDDITNELKNHQADFEKEDPHAFLNSIKDHLAQDMKWEKIECYQKLRKVEDVLEQEIQMAEEVEIVQEVRIA</sequence>
<feature type="coiled-coil region" evidence="1">
    <location>
        <begin position="81"/>
        <end position="115"/>
    </location>
</feature>
<dbReference type="KEGG" id="aarg:Aargi30884_03470"/>
<organism evidence="2 3">
    <name type="scientific">Amedibacterium intestinale</name>
    <dbReference type="NCBI Taxonomy" id="2583452"/>
    <lineage>
        <taxon>Bacteria</taxon>
        <taxon>Bacillati</taxon>
        <taxon>Bacillota</taxon>
        <taxon>Erysipelotrichia</taxon>
        <taxon>Erysipelotrichales</taxon>
        <taxon>Erysipelotrichaceae</taxon>
        <taxon>Amedibacterium</taxon>
    </lineage>
</organism>
<dbReference type="Proteomes" id="UP000464754">
    <property type="component" value="Chromosome"/>
</dbReference>
<evidence type="ECO:0000313" key="3">
    <source>
        <dbReference type="Proteomes" id="UP000464754"/>
    </source>
</evidence>
<keyword evidence="3" id="KW-1185">Reference proteome</keyword>
<dbReference type="AlphaFoldDB" id="A0A6N4TG72"/>
<protein>
    <submittedName>
        <fullName evidence="2">Uncharacterized protein</fullName>
    </submittedName>
</protein>
<gene>
    <name evidence="2" type="ORF">Aargi30884_03470</name>
</gene>
<name>A0A6N4TG72_9FIRM</name>
<keyword evidence="1" id="KW-0175">Coiled coil</keyword>
<reference evidence="3" key="1">
    <citation type="submission" date="2019-05" db="EMBL/GenBank/DDBJ databases">
        <title>Complete genome sequencing of Absiella argi strain JCM 30884.</title>
        <authorList>
            <person name="Sakamoto M."/>
            <person name="Murakami T."/>
            <person name="Mori H."/>
        </authorList>
    </citation>
    <scope>NUCLEOTIDE SEQUENCE [LARGE SCALE GENOMIC DNA]</scope>
    <source>
        <strain evidence="3">JCM 30884</strain>
    </source>
</reference>
<proteinExistence type="predicted"/>
<dbReference type="EMBL" id="AP019695">
    <property type="protein sequence ID" value="BBK21444.1"/>
    <property type="molecule type" value="Genomic_DNA"/>
</dbReference>
<evidence type="ECO:0000313" key="2">
    <source>
        <dbReference type="EMBL" id="BBK21444.1"/>
    </source>
</evidence>